<sequence length="26" mass="2857">MRTNRLLFLGLFLTLGSHPVSAQAVD</sequence>
<reference evidence="1" key="1">
    <citation type="submission" date="2018-05" db="EMBL/GenBank/DDBJ databases">
        <authorList>
            <person name="Lanie J.A."/>
            <person name="Ng W.-L."/>
            <person name="Kazmierczak K.M."/>
            <person name="Andrzejewski T.M."/>
            <person name="Davidsen T.M."/>
            <person name="Wayne K.J."/>
            <person name="Tettelin H."/>
            <person name="Glass J.I."/>
            <person name="Rusch D."/>
            <person name="Podicherti R."/>
            <person name="Tsui H.-C.T."/>
            <person name="Winkler M.E."/>
        </authorList>
    </citation>
    <scope>NUCLEOTIDE SEQUENCE</scope>
</reference>
<proteinExistence type="predicted"/>
<dbReference type="EMBL" id="UINC01124563">
    <property type="protein sequence ID" value="SVD01794.1"/>
    <property type="molecule type" value="Genomic_DNA"/>
</dbReference>
<name>A0A382RVS0_9ZZZZ</name>
<feature type="non-terminal residue" evidence="1">
    <location>
        <position position="26"/>
    </location>
</feature>
<accession>A0A382RVS0</accession>
<dbReference type="AlphaFoldDB" id="A0A382RVS0"/>
<organism evidence="1">
    <name type="scientific">marine metagenome</name>
    <dbReference type="NCBI Taxonomy" id="408172"/>
    <lineage>
        <taxon>unclassified sequences</taxon>
        <taxon>metagenomes</taxon>
        <taxon>ecological metagenomes</taxon>
    </lineage>
</organism>
<evidence type="ECO:0000313" key="1">
    <source>
        <dbReference type="EMBL" id="SVD01794.1"/>
    </source>
</evidence>
<gene>
    <name evidence="1" type="ORF">METZ01_LOCUS354648</name>
</gene>
<protein>
    <submittedName>
        <fullName evidence="1">Uncharacterized protein</fullName>
    </submittedName>
</protein>